<proteinExistence type="predicted"/>
<dbReference type="AlphaFoldDB" id="A0AAW7KFU9"/>
<protein>
    <submittedName>
        <fullName evidence="1">Uncharacterized protein</fullName>
    </submittedName>
</protein>
<gene>
    <name evidence="1" type="ORF">P0E79_12820</name>
</gene>
<dbReference type="EMBL" id="JAREWH010000016">
    <property type="protein sequence ID" value="MDN3193372.1"/>
    <property type="molecule type" value="Genomic_DNA"/>
</dbReference>
<reference evidence="1" key="2">
    <citation type="submission" date="2023-03" db="EMBL/GenBank/DDBJ databases">
        <authorList>
            <person name="Zajac M."/>
            <person name="Kwit R."/>
            <person name="Wasyl D."/>
        </authorList>
    </citation>
    <scope>NUCLEOTIDE SEQUENCE</scope>
    <source>
        <strain evidence="1">691B_2</strain>
    </source>
</reference>
<sequence>MKTTTNYTCKYCGSELSERLTCNFCEIGFSLDSVCSNKERTSQVPYEIPILGDENEVLNRSTIDFLSEKTLTLYYLLKIARKAKDTAFRAHEDEKVSILIKKIYVIENILFEREGVFPKAMNDSVLKRKRNEIIEFEAYLQNKNKFIMK</sequence>
<dbReference type="Proteomes" id="UP001173174">
    <property type="component" value="Unassembled WGS sequence"/>
</dbReference>
<evidence type="ECO:0000313" key="2">
    <source>
        <dbReference type="Proteomes" id="UP001173174"/>
    </source>
</evidence>
<reference evidence="1" key="1">
    <citation type="journal article" date="2023" name="Pathogens">
        <title>Prevalence of Enterococcus spp. and the Whole-Genome Characteristics of Enterococcus faecium and Enterococcus faecalis Strains Isolated from Free-Living Birds in Poland.</title>
        <authorList>
            <person name="Kwit R."/>
            <person name="Zajac M."/>
            <person name="Smialowska-Weglinska A."/>
            <person name="Skarzynska M."/>
            <person name="Bomba A."/>
            <person name="Lalak A."/>
            <person name="Skrzypiec E."/>
            <person name="Wojdat D."/>
            <person name="Koza W."/>
            <person name="Mikos-Wojewoda E."/>
            <person name="Pasim P."/>
            <person name="Skora M."/>
            <person name="Polak M."/>
            <person name="Wiacek J."/>
            <person name="Wasyl D."/>
        </authorList>
    </citation>
    <scope>NUCLEOTIDE SEQUENCE</scope>
    <source>
        <strain evidence="1">691B_2</strain>
    </source>
</reference>
<organism evidence="1 2">
    <name type="scientific">Enterococcus faecalis</name>
    <name type="common">Streptococcus faecalis</name>
    <dbReference type="NCBI Taxonomy" id="1351"/>
    <lineage>
        <taxon>Bacteria</taxon>
        <taxon>Bacillati</taxon>
        <taxon>Bacillota</taxon>
        <taxon>Bacilli</taxon>
        <taxon>Lactobacillales</taxon>
        <taxon>Enterococcaceae</taxon>
        <taxon>Enterococcus</taxon>
    </lineage>
</organism>
<dbReference type="RefSeq" id="WP_016617093.1">
    <property type="nucleotide sequence ID" value="NZ_AP025272.1"/>
</dbReference>
<evidence type="ECO:0000313" key="1">
    <source>
        <dbReference type="EMBL" id="MDN3193372.1"/>
    </source>
</evidence>
<accession>A0AAW7KFU9</accession>
<comment type="caution">
    <text evidence="1">The sequence shown here is derived from an EMBL/GenBank/DDBJ whole genome shotgun (WGS) entry which is preliminary data.</text>
</comment>
<name>A0AAW7KFU9_ENTFL</name>